<proteinExistence type="predicted"/>
<keyword evidence="2" id="KW-1185">Reference proteome</keyword>
<dbReference type="Proteomes" id="UP000547879">
    <property type="component" value="Unassembled WGS sequence"/>
</dbReference>
<sequence>MIVSARAKGESVNLVDDVSIIIVENAFPEGNAVLLDRGTRETISTLELRRQSD</sequence>
<evidence type="ECO:0000313" key="2">
    <source>
        <dbReference type="Proteomes" id="UP000547879"/>
    </source>
</evidence>
<evidence type="ECO:0000313" key="1">
    <source>
        <dbReference type="EMBL" id="MBB6165829.1"/>
    </source>
</evidence>
<protein>
    <submittedName>
        <fullName evidence="1">Uncharacterized protein</fullName>
    </submittedName>
</protein>
<dbReference type="EMBL" id="JACHEG010000011">
    <property type="protein sequence ID" value="MBB6165829.1"/>
    <property type="molecule type" value="Genomic_DNA"/>
</dbReference>
<name>A0A7W9YC26_9HYPH</name>
<dbReference type="AlphaFoldDB" id="A0A7W9YC26"/>
<accession>A0A7W9YC26</accession>
<organism evidence="1 2">
    <name type="scientific">Rhizobium wenxiniae</name>
    <dbReference type="NCBI Taxonomy" id="1737357"/>
    <lineage>
        <taxon>Bacteria</taxon>
        <taxon>Pseudomonadati</taxon>
        <taxon>Pseudomonadota</taxon>
        <taxon>Alphaproteobacteria</taxon>
        <taxon>Hyphomicrobiales</taxon>
        <taxon>Rhizobiaceae</taxon>
        <taxon>Rhizobium/Agrobacterium group</taxon>
        <taxon>Rhizobium</taxon>
    </lineage>
</organism>
<dbReference type="RefSeq" id="WP_183997421.1">
    <property type="nucleotide sequence ID" value="NZ_BMHW01000013.1"/>
</dbReference>
<reference evidence="1 2" key="1">
    <citation type="submission" date="2020-08" db="EMBL/GenBank/DDBJ databases">
        <title>Genomic Encyclopedia of Type Strains, Phase IV (KMG-IV): sequencing the most valuable type-strain genomes for metagenomic binning, comparative biology and taxonomic classification.</title>
        <authorList>
            <person name="Goeker M."/>
        </authorList>
    </citation>
    <scope>NUCLEOTIDE SEQUENCE [LARGE SCALE GENOMIC DNA]</scope>
    <source>
        <strain evidence="1 2">DSM 100734</strain>
    </source>
</reference>
<comment type="caution">
    <text evidence="1">The sequence shown here is derived from an EMBL/GenBank/DDBJ whole genome shotgun (WGS) entry which is preliminary data.</text>
</comment>
<gene>
    <name evidence="1" type="ORF">HNQ72_005677</name>
</gene>